<dbReference type="GO" id="GO:0006515">
    <property type="term" value="P:protein quality control for misfolded or incompletely synthesized proteins"/>
    <property type="evidence" value="ECO:0007669"/>
    <property type="project" value="TreeGrafter"/>
</dbReference>
<name>A0A8S9LP28_BRACR</name>
<dbReference type="GO" id="GO:0016887">
    <property type="term" value="F:ATP hydrolysis activity"/>
    <property type="evidence" value="ECO:0007669"/>
    <property type="project" value="InterPro"/>
</dbReference>
<dbReference type="InterPro" id="IPR003593">
    <property type="entry name" value="AAA+_ATPase"/>
</dbReference>
<protein>
    <recommendedName>
        <fullName evidence="7">endopeptidase La</fullName>
        <ecNumber evidence="7">3.4.21.53</ecNumber>
    </recommendedName>
</protein>
<dbReference type="AlphaFoldDB" id="A0A8S9LP28"/>
<dbReference type="InterPro" id="IPR027417">
    <property type="entry name" value="P-loop_NTPase"/>
</dbReference>
<dbReference type="GO" id="GO:0005524">
    <property type="term" value="F:ATP binding"/>
    <property type="evidence" value="ECO:0007669"/>
    <property type="project" value="UniProtKB-KW"/>
</dbReference>
<dbReference type="SUPFAM" id="SSF52540">
    <property type="entry name" value="P-loop containing nucleoside triphosphate hydrolases"/>
    <property type="match status" value="1"/>
</dbReference>
<evidence type="ECO:0000256" key="2">
    <source>
        <dbReference type="ARBA" id="ARBA00022741"/>
    </source>
</evidence>
<accession>A0A8S9LP28</accession>
<dbReference type="GO" id="GO:0004176">
    <property type="term" value="F:ATP-dependent peptidase activity"/>
    <property type="evidence" value="ECO:0007669"/>
    <property type="project" value="InterPro"/>
</dbReference>
<evidence type="ECO:0000313" key="9">
    <source>
        <dbReference type="EMBL" id="KAF2609284.1"/>
    </source>
</evidence>
<keyword evidence="1" id="KW-0645">Protease</keyword>
<organism evidence="9 10">
    <name type="scientific">Brassica cretica</name>
    <name type="common">Mustard</name>
    <dbReference type="NCBI Taxonomy" id="69181"/>
    <lineage>
        <taxon>Eukaryota</taxon>
        <taxon>Viridiplantae</taxon>
        <taxon>Streptophyta</taxon>
        <taxon>Embryophyta</taxon>
        <taxon>Tracheophyta</taxon>
        <taxon>Spermatophyta</taxon>
        <taxon>Magnoliopsida</taxon>
        <taxon>eudicotyledons</taxon>
        <taxon>Gunneridae</taxon>
        <taxon>Pentapetalae</taxon>
        <taxon>rosids</taxon>
        <taxon>malvids</taxon>
        <taxon>Brassicales</taxon>
        <taxon>Brassicaceae</taxon>
        <taxon>Brassiceae</taxon>
        <taxon>Brassica</taxon>
    </lineage>
</organism>
<dbReference type="GO" id="GO:0007005">
    <property type="term" value="P:mitochondrion organization"/>
    <property type="evidence" value="ECO:0007669"/>
    <property type="project" value="TreeGrafter"/>
</dbReference>
<evidence type="ECO:0000256" key="6">
    <source>
        <dbReference type="ARBA" id="ARBA00050665"/>
    </source>
</evidence>
<dbReference type="GO" id="GO:0005759">
    <property type="term" value="C:mitochondrial matrix"/>
    <property type="evidence" value="ECO:0007669"/>
    <property type="project" value="TreeGrafter"/>
</dbReference>
<dbReference type="Gene3D" id="3.40.50.300">
    <property type="entry name" value="P-loop containing nucleotide triphosphate hydrolases"/>
    <property type="match status" value="1"/>
</dbReference>
<dbReference type="Gene3D" id="1.10.8.60">
    <property type="match status" value="1"/>
</dbReference>
<gene>
    <name evidence="9" type="ORF">F2Q68_00043539</name>
</gene>
<dbReference type="PANTHER" id="PTHR43718">
    <property type="entry name" value="LON PROTEASE"/>
    <property type="match status" value="1"/>
</dbReference>
<dbReference type="FunFam" id="1.10.8.60:FF:000080">
    <property type="entry name" value="Lon protease homolog, mitochondrial"/>
    <property type="match status" value="1"/>
</dbReference>
<sequence>MWDPDFGAGISGTNNHKIQEVLEELDVHKRLDLTLQLVHKRLDLVKKQVEINKIRVSHASIFPGGKDSRSTDDIFTYLDWLTALPWGECSNDNFDILRAEKILDEDHYGLRDVKERILEFIAVGELTGNPEDHCLSGPPGVGKTSIARSVARALDRKFFRLAVGGLSDSSQIKGDRRVYIGAAPGKMVQCLKEVGTENPLVLLDEIDKLGKSSRDPEGALLELLDPEQNAHFLDFFLDVLFVCTANNIDRLPGPLLDRMEVIELAGYTADEKMHIARDYLVKTVQRKCGMKPEKVDVSEAALLSLIENYCREAGVRNLQKQIEKIFRKIALKLVRQRASEKAAMADLESSGEGSIEMLHEYLRLKELEYALGGGPMSEKSSAVAEKFTIDESNLADYLRQTGFRRREVV</sequence>
<dbReference type="GO" id="GO:0003697">
    <property type="term" value="F:single-stranded DNA binding"/>
    <property type="evidence" value="ECO:0007669"/>
    <property type="project" value="TreeGrafter"/>
</dbReference>
<evidence type="ECO:0000256" key="4">
    <source>
        <dbReference type="ARBA" id="ARBA00022825"/>
    </source>
</evidence>
<dbReference type="SMART" id="SM00382">
    <property type="entry name" value="AAA"/>
    <property type="match status" value="1"/>
</dbReference>
<dbReference type="GO" id="GO:0051131">
    <property type="term" value="P:chaperone-mediated protein complex assembly"/>
    <property type="evidence" value="ECO:0007669"/>
    <property type="project" value="TreeGrafter"/>
</dbReference>
<proteinExistence type="predicted"/>
<reference evidence="9" key="1">
    <citation type="submission" date="2019-12" db="EMBL/GenBank/DDBJ databases">
        <title>Genome sequencing and annotation of Brassica cretica.</title>
        <authorList>
            <person name="Studholme D.J."/>
            <person name="Sarris P.F."/>
        </authorList>
    </citation>
    <scope>NUCLEOTIDE SEQUENCE</scope>
    <source>
        <strain evidence="9">PFS-001/15</strain>
        <tissue evidence="9">Leaf</tissue>
    </source>
</reference>
<dbReference type="InterPro" id="IPR027065">
    <property type="entry name" value="Lon_Prtase"/>
</dbReference>
<dbReference type="Proteomes" id="UP000712281">
    <property type="component" value="Unassembled WGS sequence"/>
</dbReference>
<dbReference type="PANTHER" id="PTHR43718:SF12">
    <property type="entry name" value="LON PROTEASE HOMOLOG"/>
    <property type="match status" value="1"/>
</dbReference>
<feature type="domain" description="AAA+ ATPase" evidence="8">
    <location>
        <begin position="129"/>
        <end position="266"/>
    </location>
</feature>
<dbReference type="EC" id="3.4.21.53" evidence="7"/>
<dbReference type="EMBL" id="QGKW02000276">
    <property type="protein sequence ID" value="KAF2609284.1"/>
    <property type="molecule type" value="Genomic_DNA"/>
</dbReference>
<keyword evidence="2" id="KW-0547">Nucleotide-binding</keyword>
<dbReference type="FunFam" id="3.40.50.300:FF:000021">
    <property type="entry name" value="Lon protease homolog"/>
    <property type="match status" value="1"/>
</dbReference>
<comment type="caution">
    <text evidence="9">The sequence shown here is derived from an EMBL/GenBank/DDBJ whole genome shotgun (WGS) entry which is preliminary data.</text>
</comment>
<evidence type="ECO:0000256" key="1">
    <source>
        <dbReference type="ARBA" id="ARBA00022670"/>
    </source>
</evidence>
<dbReference type="InterPro" id="IPR003959">
    <property type="entry name" value="ATPase_AAA_core"/>
</dbReference>
<keyword evidence="5" id="KW-0067">ATP-binding</keyword>
<evidence type="ECO:0000313" key="10">
    <source>
        <dbReference type="Proteomes" id="UP000712281"/>
    </source>
</evidence>
<dbReference type="Pfam" id="PF22667">
    <property type="entry name" value="Lon_lid"/>
    <property type="match status" value="1"/>
</dbReference>
<evidence type="ECO:0000256" key="3">
    <source>
        <dbReference type="ARBA" id="ARBA00022801"/>
    </source>
</evidence>
<dbReference type="Pfam" id="PF00004">
    <property type="entry name" value="AAA"/>
    <property type="match status" value="1"/>
</dbReference>
<evidence type="ECO:0000256" key="7">
    <source>
        <dbReference type="ARBA" id="ARBA00066743"/>
    </source>
</evidence>
<evidence type="ECO:0000256" key="5">
    <source>
        <dbReference type="ARBA" id="ARBA00022840"/>
    </source>
</evidence>
<dbReference type="GO" id="GO:0004252">
    <property type="term" value="F:serine-type endopeptidase activity"/>
    <property type="evidence" value="ECO:0007669"/>
    <property type="project" value="UniProtKB-EC"/>
</dbReference>
<keyword evidence="3" id="KW-0378">Hydrolase</keyword>
<dbReference type="CDD" id="cd19500">
    <property type="entry name" value="RecA-like_Lon"/>
    <property type="match status" value="1"/>
</dbReference>
<evidence type="ECO:0000259" key="8">
    <source>
        <dbReference type="SMART" id="SM00382"/>
    </source>
</evidence>
<dbReference type="InterPro" id="IPR054594">
    <property type="entry name" value="Lon_lid"/>
</dbReference>
<dbReference type="Gene3D" id="1.20.58.1480">
    <property type="match status" value="1"/>
</dbReference>
<keyword evidence="4" id="KW-0720">Serine protease</keyword>
<comment type="catalytic activity">
    <reaction evidence="6">
        <text>Hydrolysis of proteins in presence of ATP.</text>
        <dbReference type="EC" id="3.4.21.53"/>
    </reaction>
</comment>